<keyword evidence="6" id="KW-1185">Reference proteome</keyword>
<dbReference type="InterPro" id="IPR009057">
    <property type="entry name" value="Homeodomain-like_sf"/>
</dbReference>
<dbReference type="PRINTS" id="PR00032">
    <property type="entry name" value="HTHARAC"/>
</dbReference>
<sequence>MKILIATEDVLEAQGIEWVLKSRWNDIEVVAATNVPDVLAKEQAEGFDYTFIDLGMVEASEIHLTPAMWTGISSERTFHKTYEAFQKKADQLLFRPFLPEALIPIVQQAKFRLRNATNRAQGAEGDKNTFTHHDVFLGNKTLPPNSSVAMIVPKRKEEKESLLDALTAHVFSFQVTFLPLSEGILLLAPTTTASHLKKSIERFSLEGKKTMQTLFSAYLLNVDDQKSLPEWYQQVKSAQQKIFYEGFDIVSIEEKVEEWCEFDPFLTPVEQREWIEMLERQDKKGVKKWLEHHFFVLEDPYPDPELVRIRLTSVLAQLRRYMTTYRLKQGDLERRYHALFEKTVHGVVMYDIVQQYVSFAQELLHFIPQKGSDETSTAKRVHELVERNYWNPDWGLAECASHLSVHKSTLSRRFLKEQGVHFRDYVLAFRVQEAKRLLLETSLPVKEIARLTGFRQASYFTQKFKESTGVFPSHYKSMQQSNIVDNN</sequence>
<dbReference type="Pfam" id="PF12833">
    <property type="entry name" value="HTH_18"/>
    <property type="match status" value="1"/>
</dbReference>
<dbReference type="PROSITE" id="PS01124">
    <property type="entry name" value="HTH_ARAC_FAMILY_2"/>
    <property type="match status" value="1"/>
</dbReference>
<keyword evidence="2" id="KW-0238">DNA-binding</keyword>
<accession>A0A385YWJ5</accession>
<dbReference type="EMBL" id="CP032418">
    <property type="protein sequence ID" value="AYC30650.1"/>
    <property type="molecule type" value="Genomic_DNA"/>
</dbReference>
<dbReference type="SUPFAM" id="SSF46689">
    <property type="entry name" value="Homeodomain-like"/>
    <property type="match status" value="1"/>
</dbReference>
<dbReference type="SMART" id="SM00342">
    <property type="entry name" value="HTH_ARAC"/>
    <property type="match status" value="1"/>
</dbReference>
<proteinExistence type="predicted"/>
<dbReference type="OrthoDB" id="2563880at2"/>
<dbReference type="RefSeq" id="WP_119884363.1">
    <property type="nucleotide sequence ID" value="NZ_CP032418.1"/>
</dbReference>
<organism evidence="5 6">
    <name type="scientific">Paenisporosarcina cavernae</name>
    <dbReference type="NCBI Taxonomy" id="2320858"/>
    <lineage>
        <taxon>Bacteria</taxon>
        <taxon>Bacillati</taxon>
        <taxon>Bacillota</taxon>
        <taxon>Bacilli</taxon>
        <taxon>Bacillales</taxon>
        <taxon>Caryophanaceae</taxon>
        <taxon>Paenisporosarcina</taxon>
    </lineage>
</organism>
<reference evidence="6" key="1">
    <citation type="submission" date="2018-09" db="EMBL/GenBank/DDBJ databases">
        <authorList>
            <person name="Zhu H."/>
        </authorList>
    </citation>
    <scope>NUCLEOTIDE SEQUENCE [LARGE SCALE GENOMIC DNA]</scope>
    <source>
        <strain evidence="6">K2R23-3</strain>
    </source>
</reference>
<dbReference type="PANTHER" id="PTHR43280:SF2">
    <property type="entry name" value="HTH-TYPE TRANSCRIPTIONAL REGULATOR EXSA"/>
    <property type="match status" value="1"/>
</dbReference>
<dbReference type="GO" id="GO:0003700">
    <property type="term" value="F:DNA-binding transcription factor activity"/>
    <property type="evidence" value="ECO:0007669"/>
    <property type="project" value="InterPro"/>
</dbReference>
<keyword evidence="3" id="KW-0804">Transcription</keyword>
<dbReference type="PANTHER" id="PTHR43280">
    <property type="entry name" value="ARAC-FAMILY TRANSCRIPTIONAL REGULATOR"/>
    <property type="match status" value="1"/>
</dbReference>
<dbReference type="SUPFAM" id="SSF52172">
    <property type="entry name" value="CheY-like"/>
    <property type="match status" value="1"/>
</dbReference>
<feature type="domain" description="HTH araC/xylS-type" evidence="4">
    <location>
        <begin position="379"/>
        <end position="478"/>
    </location>
</feature>
<name>A0A385YWJ5_9BACL</name>
<dbReference type="InterPro" id="IPR011006">
    <property type="entry name" value="CheY-like_superfamily"/>
</dbReference>
<dbReference type="AlphaFoldDB" id="A0A385YWJ5"/>
<dbReference type="Gene3D" id="1.10.10.60">
    <property type="entry name" value="Homeodomain-like"/>
    <property type="match status" value="2"/>
</dbReference>
<keyword evidence="1" id="KW-0805">Transcription regulation</keyword>
<evidence type="ECO:0000256" key="1">
    <source>
        <dbReference type="ARBA" id="ARBA00023015"/>
    </source>
</evidence>
<protein>
    <submittedName>
        <fullName evidence="5">AraC family transcriptional regulator</fullName>
    </submittedName>
</protein>
<evidence type="ECO:0000313" key="6">
    <source>
        <dbReference type="Proteomes" id="UP000265725"/>
    </source>
</evidence>
<evidence type="ECO:0000256" key="2">
    <source>
        <dbReference type="ARBA" id="ARBA00023125"/>
    </source>
</evidence>
<evidence type="ECO:0000313" key="5">
    <source>
        <dbReference type="EMBL" id="AYC30650.1"/>
    </source>
</evidence>
<dbReference type="InterPro" id="IPR020449">
    <property type="entry name" value="Tscrpt_reg_AraC-type_HTH"/>
</dbReference>
<dbReference type="Proteomes" id="UP000265725">
    <property type="component" value="Chromosome"/>
</dbReference>
<evidence type="ECO:0000259" key="4">
    <source>
        <dbReference type="PROSITE" id="PS01124"/>
    </source>
</evidence>
<dbReference type="GO" id="GO:0043565">
    <property type="term" value="F:sequence-specific DNA binding"/>
    <property type="evidence" value="ECO:0007669"/>
    <property type="project" value="InterPro"/>
</dbReference>
<dbReference type="InterPro" id="IPR018060">
    <property type="entry name" value="HTH_AraC"/>
</dbReference>
<gene>
    <name evidence="5" type="ORF">D3873_12755</name>
</gene>
<dbReference type="KEGG" id="paek:D3873_12755"/>
<evidence type="ECO:0000256" key="3">
    <source>
        <dbReference type="ARBA" id="ARBA00023163"/>
    </source>
</evidence>